<sequence length="419" mass="47149">MILVEDWAEIRRLHRAEQMPIRAIARHLGISKNTVKRALAHDRPPKYERPAKGSVVDAVEVQIRELLRETPTMPATVIAERIGWERGMTVLKERVRELRPAYVPVDPVSRTTYRPGELAQCDLWFPDAEIPLGYGQTGQPPVLVMVSGYSRMITARMLPSRRTGDLIDGHWRLLSAWGAVPRMLVWDNESGIGRGKVTGEFAAFAGLLSTKIFLCRPRDPETKGLVERANGYLETSFLPGRHFAGPNDFNTQLDEWLKIANRRRHRALQARPVERWEADKAGMIALPPVDPPSWWRFSIRLGRDHYVRIDTNDYSVDPAAIGKTVTVLCDNDQVLVLATGGEIVAQHPRCWAKHQTLTDPEHAAVSTRMRQEAHRQQAARPPGRPAASSGPLVEVEQRELGSYDRLFTVIDGGNNQEAS</sequence>
<feature type="region of interest" description="Disordered" evidence="2">
    <location>
        <begin position="374"/>
        <end position="393"/>
    </location>
</feature>
<feature type="domain" description="Integrase catalytic" evidence="3">
    <location>
        <begin position="111"/>
        <end position="280"/>
    </location>
</feature>
<organism evidence="4 5">
    <name type="scientific">Streptomyces cylindrosporus</name>
    <dbReference type="NCBI Taxonomy" id="2927583"/>
    <lineage>
        <taxon>Bacteria</taxon>
        <taxon>Bacillati</taxon>
        <taxon>Actinomycetota</taxon>
        <taxon>Actinomycetes</taxon>
        <taxon>Kitasatosporales</taxon>
        <taxon>Streptomycetaceae</taxon>
        <taxon>Streptomyces</taxon>
    </lineage>
</organism>
<dbReference type="InterPro" id="IPR009057">
    <property type="entry name" value="Homeodomain-like_sf"/>
</dbReference>
<protein>
    <submittedName>
        <fullName evidence="4">IS21 family transposase</fullName>
    </submittedName>
</protein>
<dbReference type="SUPFAM" id="SSF46689">
    <property type="entry name" value="Homeodomain-like"/>
    <property type="match status" value="1"/>
</dbReference>
<comment type="caution">
    <text evidence="4">The sequence shown here is derived from an EMBL/GenBank/DDBJ whole genome shotgun (WGS) entry which is preliminary data.</text>
</comment>
<evidence type="ECO:0000313" key="4">
    <source>
        <dbReference type="EMBL" id="MCI3270625.1"/>
    </source>
</evidence>
<dbReference type="EMBL" id="JALDAY010000002">
    <property type="protein sequence ID" value="MCI3270625.1"/>
    <property type="molecule type" value="Genomic_DNA"/>
</dbReference>
<dbReference type="Pfam" id="PF00665">
    <property type="entry name" value="rve"/>
    <property type="match status" value="1"/>
</dbReference>
<dbReference type="PROSITE" id="PS50994">
    <property type="entry name" value="INTEGRASE"/>
    <property type="match status" value="1"/>
</dbReference>
<dbReference type="Pfam" id="PF02796">
    <property type="entry name" value="HTH_7"/>
    <property type="match status" value="1"/>
</dbReference>
<dbReference type="InterPro" id="IPR012337">
    <property type="entry name" value="RNaseH-like_sf"/>
</dbReference>
<dbReference type="Gene3D" id="3.30.420.10">
    <property type="entry name" value="Ribonuclease H-like superfamily/Ribonuclease H"/>
    <property type="match status" value="1"/>
</dbReference>
<proteinExistence type="inferred from homology"/>
<dbReference type="Proteomes" id="UP001165269">
    <property type="component" value="Unassembled WGS sequence"/>
</dbReference>
<gene>
    <name evidence="4" type="primary">istA</name>
    <name evidence="4" type="ORF">MQP27_05795</name>
</gene>
<dbReference type="SUPFAM" id="SSF53098">
    <property type="entry name" value="Ribonuclease H-like"/>
    <property type="match status" value="1"/>
</dbReference>
<evidence type="ECO:0000256" key="2">
    <source>
        <dbReference type="SAM" id="MobiDB-lite"/>
    </source>
</evidence>
<dbReference type="PANTHER" id="PTHR35004:SF8">
    <property type="entry name" value="TRANSPOSASE RV3428C-RELATED"/>
    <property type="match status" value="1"/>
</dbReference>
<dbReference type="NCBIfam" id="NF033546">
    <property type="entry name" value="transpos_IS21"/>
    <property type="match status" value="1"/>
</dbReference>
<dbReference type="PANTHER" id="PTHR35004">
    <property type="entry name" value="TRANSPOSASE RV3428C-RELATED"/>
    <property type="match status" value="1"/>
</dbReference>
<dbReference type="InterPro" id="IPR006120">
    <property type="entry name" value="Resolvase_HTH_dom"/>
</dbReference>
<dbReference type="Pfam" id="PF22483">
    <property type="entry name" value="Mu-transpos_C_2"/>
    <property type="match status" value="1"/>
</dbReference>
<dbReference type="InterPro" id="IPR001584">
    <property type="entry name" value="Integrase_cat-core"/>
</dbReference>
<dbReference type="RefSeq" id="WP_242761887.1">
    <property type="nucleotide sequence ID" value="NZ_JALDAY010000002.1"/>
</dbReference>
<feature type="compositionally biased region" description="Low complexity" evidence="2">
    <location>
        <begin position="378"/>
        <end position="391"/>
    </location>
</feature>
<reference evidence="4" key="1">
    <citation type="submission" date="2022-03" db="EMBL/GenBank/DDBJ databases">
        <title>Streptomyces 7R015 and 7R016 isolated from Barleria lupulina in Thailand.</title>
        <authorList>
            <person name="Kanchanasin P."/>
            <person name="Phongsopitanun W."/>
            <person name="Tanasupawat S."/>
        </authorList>
    </citation>
    <scope>NUCLEOTIDE SEQUENCE</scope>
    <source>
        <strain evidence="4">7R015</strain>
    </source>
</reference>
<dbReference type="InterPro" id="IPR036397">
    <property type="entry name" value="RNaseH_sf"/>
</dbReference>
<dbReference type="InterPro" id="IPR054353">
    <property type="entry name" value="IstA-like_C"/>
</dbReference>
<evidence type="ECO:0000313" key="5">
    <source>
        <dbReference type="Proteomes" id="UP001165269"/>
    </source>
</evidence>
<evidence type="ECO:0000256" key="1">
    <source>
        <dbReference type="ARBA" id="ARBA00009277"/>
    </source>
</evidence>
<comment type="similarity">
    <text evidence="1">Belongs to the transposase IS21/IS408/IS1162 family.</text>
</comment>
<keyword evidence="5" id="KW-1185">Reference proteome</keyword>
<name>A0ABS9Y290_9ACTN</name>
<evidence type="ECO:0000259" key="3">
    <source>
        <dbReference type="PROSITE" id="PS50994"/>
    </source>
</evidence>
<accession>A0ABS9Y290</accession>